<dbReference type="Pfam" id="PF02770">
    <property type="entry name" value="Acyl-CoA_dh_M"/>
    <property type="match status" value="1"/>
</dbReference>
<organism evidence="10 11">
    <name type="scientific">Exophiala mesophila</name>
    <name type="common">Black yeast-like fungus</name>
    <dbReference type="NCBI Taxonomy" id="212818"/>
    <lineage>
        <taxon>Eukaryota</taxon>
        <taxon>Fungi</taxon>
        <taxon>Dikarya</taxon>
        <taxon>Ascomycota</taxon>
        <taxon>Pezizomycotina</taxon>
        <taxon>Eurotiomycetes</taxon>
        <taxon>Chaetothyriomycetidae</taxon>
        <taxon>Chaetothyriales</taxon>
        <taxon>Herpotrichiellaceae</taxon>
        <taxon>Exophiala</taxon>
    </lineage>
</organism>
<dbReference type="InterPro" id="IPR036250">
    <property type="entry name" value="AcylCo_DH-like_C"/>
</dbReference>
<dbReference type="GO" id="GO:0033539">
    <property type="term" value="P:fatty acid beta-oxidation using acyl-CoA dehydrogenase"/>
    <property type="evidence" value="ECO:0007669"/>
    <property type="project" value="TreeGrafter"/>
</dbReference>
<dbReference type="PANTHER" id="PTHR48083:SF28">
    <property type="entry name" value="ACYL-COA DEHYDROGENASE FAMILY PROTEIN (AFU_ORTHOLOGUE AFUA_6G10880)-RELATED"/>
    <property type="match status" value="1"/>
</dbReference>
<dbReference type="EMBL" id="NAJM01000002">
    <property type="protein sequence ID" value="RVX75451.1"/>
    <property type="molecule type" value="Genomic_DNA"/>
</dbReference>
<protein>
    <recommendedName>
        <fullName evidence="12">Acyl-CoA dehydrogenase</fullName>
    </recommendedName>
</protein>
<dbReference type="GO" id="GO:0005737">
    <property type="term" value="C:cytoplasm"/>
    <property type="evidence" value="ECO:0007669"/>
    <property type="project" value="TreeGrafter"/>
</dbReference>
<dbReference type="InterPro" id="IPR013786">
    <property type="entry name" value="AcylCoA_DH/ox_N"/>
</dbReference>
<proteinExistence type="inferred from homology"/>
<dbReference type="Gene3D" id="2.40.110.10">
    <property type="entry name" value="Butyryl-CoA Dehydrogenase, subunit A, domain 2"/>
    <property type="match status" value="1"/>
</dbReference>
<evidence type="ECO:0000259" key="9">
    <source>
        <dbReference type="Pfam" id="PF02771"/>
    </source>
</evidence>
<dbReference type="InterPro" id="IPR046373">
    <property type="entry name" value="Acyl-CoA_Oxase/DH_mid-dom_sf"/>
</dbReference>
<evidence type="ECO:0000256" key="2">
    <source>
        <dbReference type="ARBA" id="ARBA00009347"/>
    </source>
</evidence>
<evidence type="ECO:0000256" key="6">
    <source>
        <dbReference type="RuleBase" id="RU362125"/>
    </source>
</evidence>
<evidence type="ECO:0000259" key="7">
    <source>
        <dbReference type="Pfam" id="PF00441"/>
    </source>
</evidence>
<comment type="similarity">
    <text evidence="2 6">Belongs to the acyl-CoA dehydrogenase family.</text>
</comment>
<dbReference type="GO" id="GO:0050660">
    <property type="term" value="F:flavin adenine dinucleotide binding"/>
    <property type="evidence" value="ECO:0007669"/>
    <property type="project" value="InterPro"/>
</dbReference>
<evidence type="ECO:0000256" key="3">
    <source>
        <dbReference type="ARBA" id="ARBA00022630"/>
    </source>
</evidence>
<dbReference type="SUPFAM" id="SSF56645">
    <property type="entry name" value="Acyl-CoA dehydrogenase NM domain-like"/>
    <property type="match status" value="1"/>
</dbReference>
<dbReference type="OrthoDB" id="10254877at2759"/>
<evidence type="ECO:0000256" key="4">
    <source>
        <dbReference type="ARBA" id="ARBA00022827"/>
    </source>
</evidence>
<dbReference type="SUPFAM" id="SSF47203">
    <property type="entry name" value="Acyl-CoA dehydrogenase C-terminal domain-like"/>
    <property type="match status" value="1"/>
</dbReference>
<dbReference type="InterPro" id="IPR037069">
    <property type="entry name" value="AcylCoA_DH/ox_N_sf"/>
</dbReference>
<keyword evidence="5 6" id="KW-0560">Oxidoreductase</keyword>
<keyword evidence="4 6" id="KW-0274">FAD</keyword>
<comment type="cofactor">
    <cofactor evidence="1 6">
        <name>FAD</name>
        <dbReference type="ChEBI" id="CHEBI:57692"/>
    </cofactor>
</comment>
<evidence type="ECO:0008006" key="12">
    <source>
        <dbReference type="Google" id="ProtNLM"/>
    </source>
</evidence>
<dbReference type="PANTHER" id="PTHR48083">
    <property type="entry name" value="MEDIUM-CHAIN SPECIFIC ACYL-COA DEHYDROGENASE, MITOCHONDRIAL-RELATED"/>
    <property type="match status" value="1"/>
</dbReference>
<name>A0A438NIA0_EXOME</name>
<dbReference type="InterPro" id="IPR009100">
    <property type="entry name" value="AcylCoA_DH/oxidase_NM_dom_sf"/>
</dbReference>
<sequence>MKPFGDPNPWAEPAWYNALDSPYYRESHRKLRAYIREYMESNVIPYADEWEESGHVPLEATVKFAQAGLSFPEIPQEYRPGVSLPAGVPDEEWDVFHLMILHDETSRAHCGALSGLMGSSTIGAPPIIHHGTSEQKQKWLPGIFTGETRLCLGSTEPTGGSDVANLKTTAVRSADGKHYIVNGHKKWITGALTASHMTTGVRTGGPGAGGISVLVIPTNLKGFSARKIHNSGNNAGGTAWVDLEDVHVPCENLIGPENKGFPIMMSSKDIKAFWQVSGQLITPLADFNSERFVMAVKMNRYARVCLADAVEYSHRRETFGKPLVAHQIIRHKFVTLARYVESHWAWLEQIAYVISKDYIDL</sequence>
<dbReference type="Gene3D" id="1.20.140.10">
    <property type="entry name" value="Butyryl-CoA Dehydrogenase, subunit A, domain 3"/>
    <property type="match status" value="1"/>
</dbReference>
<evidence type="ECO:0000259" key="8">
    <source>
        <dbReference type="Pfam" id="PF02770"/>
    </source>
</evidence>
<evidence type="ECO:0000313" key="11">
    <source>
        <dbReference type="Proteomes" id="UP000288859"/>
    </source>
</evidence>
<feature type="domain" description="Acyl-CoA dehydrogenase/oxidase C-terminal" evidence="7">
    <location>
        <begin position="286"/>
        <end position="356"/>
    </location>
</feature>
<dbReference type="Pfam" id="PF02771">
    <property type="entry name" value="Acyl-CoA_dh_N"/>
    <property type="match status" value="1"/>
</dbReference>
<gene>
    <name evidence="10" type="ORF">B0A52_00804</name>
</gene>
<reference evidence="10 11" key="1">
    <citation type="submission" date="2017-03" db="EMBL/GenBank/DDBJ databases">
        <title>Genomes of endolithic fungi from Antarctica.</title>
        <authorList>
            <person name="Coleine C."/>
            <person name="Masonjones S."/>
            <person name="Stajich J.E."/>
        </authorList>
    </citation>
    <scope>NUCLEOTIDE SEQUENCE [LARGE SCALE GENOMIC DNA]</scope>
    <source>
        <strain evidence="10 11">CCFEE 6314</strain>
    </source>
</reference>
<dbReference type="Proteomes" id="UP000288859">
    <property type="component" value="Unassembled WGS sequence"/>
</dbReference>
<dbReference type="GO" id="GO:0003995">
    <property type="term" value="F:acyl-CoA dehydrogenase activity"/>
    <property type="evidence" value="ECO:0007669"/>
    <property type="project" value="TreeGrafter"/>
</dbReference>
<feature type="domain" description="Acyl-CoA oxidase/dehydrogenase middle" evidence="8">
    <location>
        <begin position="151"/>
        <end position="246"/>
    </location>
</feature>
<dbReference type="VEuPathDB" id="FungiDB:PV10_02354"/>
<accession>A0A438NIA0</accession>
<comment type="caution">
    <text evidence="10">The sequence shown here is derived from an EMBL/GenBank/DDBJ whole genome shotgun (WGS) entry which is preliminary data.</text>
</comment>
<feature type="domain" description="Acyl-CoA dehydrogenase/oxidase N-terminal" evidence="9">
    <location>
        <begin position="26"/>
        <end position="147"/>
    </location>
</feature>
<keyword evidence="3 6" id="KW-0285">Flavoprotein</keyword>
<dbReference type="Gene3D" id="1.10.540.10">
    <property type="entry name" value="Acyl-CoA dehydrogenase/oxidase, N-terminal domain"/>
    <property type="match status" value="1"/>
</dbReference>
<dbReference type="Pfam" id="PF00441">
    <property type="entry name" value="Acyl-CoA_dh_1"/>
    <property type="match status" value="1"/>
</dbReference>
<evidence type="ECO:0000256" key="1">
    <source>
        <dbReference type="ARBA" id="ARBA00001974"/>
    </source>
</evidence>
<dbReference type="InterPro" id="IPR006091">
    <property type="entry name" value="Acyl-CoA_Oxase/DH_mid-dom"/>
</dbReference>
<dbReference type="InterPro" id="IPR050741">
    <property type="entry name" value="Acyl-CoA_dehydrogenase"/>
</dbReference>
<evidence type="ECO:0000256" key="5">
    <source>
        <dbReference type="ARBA" id="ARBA00023002"/>
    </source>
</evidence>
<dbReference type="InterPro" id="IPR009075">
    <property type="entry name" value="AcylCo_DH/oxidase_C"/>
</dbReference>
<evidence type="ECO:0000313" key="10">
    <source>
        <dbReference type="EMBL" id="RVX75451.1"/>
    </source>
</evidence>
<dbReference type="AlphaFoldDB" id="A0A438NIA0"/>